<feature type="region of interest" description="Disordered" evidence="1">
    <location>
        <begin position="32"/>
        <end position="122"/>
    </location>
</feature>
<comment type="caution">
    <text evidence="2">The sequence shown here is derived from an EMBL/GenBank/DDBJ whole genome shotgun (WGS) entry which is preliminary data.</text>
</comment>
<accession>A0A401IP48</accession>
<dbReference type="EMBL" id="BFCC01000003">
    <property type="protein sequence ID" value="GBG35385.1"/>
    <property type="molecule type" value="Genomic_DNA"/>
</dbReference>
<feature type="compositionally biased region" description="Low complexity" evidence="1">
    <location>
        <begin position="458"/>
        <end position="467"/>
    </location>
</feature>
<name>A0A401IP48_9VIRU</name>
<evidence type="ECO:0000256" key="1">
    <source>
        <dbReference type="SAM" id="MobiDB-lite"/>
    </source>
</evidence>
<feature type="compositionally biased region" description="Low complexity" evidence="1">
    <location>
        <begin position="511"/>
        <end position="521"/>
    </location>
</feature>
<feature type="compositionally biased region" description="Low complexity" evidence="1">
    <location>
        <begin position="486"/>
        <end position="503"/>
    </location>
</feature>
<evidence type="ECO:0000313" key="2">
    <source>
        <dbReference type="EMBL" id="GBG35385.1"/>
    </source>
</evidence>
<organism evidence="2">
    <name type="scientific">Hemigrapsus takanoi nimavirus</name>
    <dbReference type="NCBI Taxonomy" id="2133792"/>
    <lineage>
        <taxon>Viruses</taxon>
        <taxon>Viruses incertae sedis</taxon>
        <taxon>Naldaviricetes</taxon>
        <taxon>Nimaviridae</taxon>
    </lineage>
</organism>
<feature type="compositionally biased region" description="Basic and acidic residues" evidence="1">
    <location>
        <begin position="79"/>
        <end position="93"/>
    </location>
</feature>
<feature type="compositionally biased region" description="Basic residues" evidence="1">
    <location>
        <begin position="67"/>
        <end position="78"/>
    </location>
</feature>
<feature type="region of interest" description="Disordered" evidence="1">
    <location>
        <begin position="453"/>
        <end position="535"/>
    </location>
</feature>
<reference evidence="2" key="1">
    <citation type="journal article" date="2018" name="J. Virol.">
        <title>Crustacean Genome Exploration Reveals the Evolutionary Origin of White Spot Syndrome Virus.</title>
        <authorList>
            <person name="Kawato S."/>
            <person name="Shitara A."/>
            <person name="Wang Y."/>
            <person name="Nozaki R."/>
            <person name="Kondo H."/>
            <person name="Hirono I."/>
        </authorList>
    </citation>
    <scope>NUCLEOTIDE SEQUENCE</scope>
    <source>
        <strain evidence="2">TUMSAT-1</strain>
    </source>
</reference>
<proteinExistence type="predicted"/>
<sequence length="609" mass="67763">MFYQSIHNIKKSIKNNNPMPSCKTKGYIIAATKKRKKEEDRVRRGILAMNGTCAQNNAPKASTDKRNRSKKKHEKKKIKTSEEDVLKTEKEKDSGEEETFACGDDNNSSSPPPKKKKKEDENNIESADLQLALDDISKQTRQVAPSSSLSIAPPCVIRRKHTNNKKIPPTLCSNRREVSLPLESLRSATLRLQYPLKSSVLKRKKKLCDSGQPRLITTSIDIIRCLLAESNWALMRRKNPAESFKFWFTTHDNLSSLLNNNDYVSANRVLVQLNKVSIGYGLRENNYFELLGDACNSLFGTALLHNKMFDPDLVSVNQHRLIGEKNTKAKTVIKSVYYPIWAKMSETLNMITCGTALIGGKGDMFALQRCADNVLNKLKNDRLGKIIKEVTARTNQMAKFGVALKPSTAKQQQRQQQQPLLFPYPPPMFYTHGDRVGFNNNNAEHAAFASLPQFTPGASSTATTTAAPPQPNLQTQSGNTPPLPLPATTTTSTAASASSQSAHAPPPPLPVTTTTSTAASSSPPPPPTTTTSHLSTPVLFPSYVEEEPTTTTPPRFYPPAPEALQRNMTLQTIFLSDHEEEEEEESEFISKDEEVSEFFLDDEQWRSDI</sequence>
<protein>
    <submittedName>
        <fullName evidence="2">Wsv161-like protein</fullName>
    </submittedName>
</protein>